<dbReference type="InterPro" id="IPR036156">
    <property type="entry name" value="Beta-gal/glucu_dom_sf"/>
</dbReference>
<reference evidence="7" key="1">
    <citation type="submission" date="2020-06" db="EMBL/GenBank/DDBJ databases">
        <authorList>
            <person name="Li T."/>
            <person name="Hu X."/>
            <person name="Zhang T."/>
            <person name="Song X."/>
            <person name="Zhang H."/>
            <person name="Dai N."/>
            <person name="Sheng W."/>
            <person name="Hou X."/>
            <person name="Wei L."/>
        </authorList>
    </citation>
    <scope>NUCLEOTIDE SEQUENCE</scope>
    <source>
        <strain evidence="7">G01</strain>
        <tissue evidence="7">Leaf</tissue>
    </source>
</reference>
<dbReference type="PANTHER" id="PTHR46323:SF2">
    <property type="entry name" value="BETA-GALACTOSIDASE"/>
    <property type="match status" value="1"/>
</dbReference>
<dbReference type="Gene3D" id="2.70.98.10">
    <property type="match status" value="1"/>
</dbReference>
<dbReference type="Pfam" id="PF16353">
    <property type="entry name" value="LacZ_4"/>
    <property type="match status" value="1"/>
</dbReference>
<dbReference type="Gene3D" id="2.60.120.260">
    <property type="entry name" value="Galactose-binding domain-like"/>
    <property type="match status" value="1"/>
</dbReference>
<dbReference type="EC" id="3.2.1.23" evidence="3"/>
<dbReference type="Pfam" id="PF02837">
    <property type="entry name" value="Glyco_hydro_2_N"/>
    <property type="match status" value="1"/>
</dbReference>
<dbReference type="GO" id="GO:0009341">
    <property type="term" value="C:beta-galactosidase complex"/>
    <property type="evidence" value="ECO:0007669"/>
    <property type="project" value="InterPro"/>
</dbReference>
<dbReference type="EMBL" id="JACGWK010000001">
    <property type="protein sequence ID" value="KAL0379811.1"/>
    <property type="molecule type" value="Genomic_DNA"/>
</dbReference>
<evidence type="ECO:0000256" key="2">
    <source>
        <dbReference type="ARBA" id="ARBA00007401"/>
    </source>
</evidence>
<gene>
    <name evidence="7" type="ORF">Sangu_0045400</name>
</gene>
<dbReference type="InterPro" id="IPR032312">
    <property type="entry name" value="LacZ_4"/>
</dbReference>
<dbReference type="GO" id="GO:0005990">
    <property type="term" value="P:lactose catabolic process"/>
    <property type="evidence" value="ECO:0007669"/>
    <property type="project" value="TreeGrafter"/>
</dbReference>
<reference evidence="7" key="2">
    <citation type="journal article" date="2024" name="Plant">
        <title>Genomic evolution and insights into agronomic trait innovations of Sesamum species.</title>
        <authorList>
            <person name="Miao H."/>
            <person name="Wang L."/>
            <person name="Qu L."/>
            <person name="Liu H."/>
            <person name="Sun Y."/>
            <person name="Le M."/>
            <person name="Wang Q."/>
            <person name="Wei S."/>
            <person name="Zheng Y."/>
            <person name="Lin W."/>
            <person name="Duan Y."/>
            <person name="Cao H."/>
            <person name="Xiong S."/>
            <person name="Wang X."/>
            <person name="Wei L."/>
            <person name="Li C."/>
            <person name="Ma Q."/>
            <person name="Ju M."/>
            <person name="Zhao R."/>
            <person name="Li G."/>
            <person name="Mu C."/>
            <person name="Tian Q."/>
            <person name="Mei H."/>
            <person name="Zhang T."/>
            <person name="Gao T."/>
            <person name="Zhang H."/>
        </authorList>
    </citation>
    <scope>NUCLEOTIDE SEQUENCE</scope>
    <source>
        <strain evidence="7">G01</strain>
    </source>
</reference>
<dbReference type="Pfam" id="PF02929">
    <property type="entry name" value="Bgal_small_N"/>
    <property type="match status" value="1"/>
</dbReference>
<evidence type="ECO:0000256" key="1">
    <source>
        <dbReference type="ARBA" id="ARBA00001412"/>
    </source>
</evidence>
<dbReference type="PANTHER" id="PTHR46323">
    <property type="entry name" value="BETA-GALACTOSIDASE"/>
    <property type="match status" value="1"/>
</dbReference>
<accession>A0AAW2RJT3</accession>
<organism evidence="7">
    <name type="scientific">Sesamum angustifolium</name>
    <dbReference type="NCBI Taxonomy" id="2727405"/>
    <lineage>
        <taxon>Eukaryota</taxon>
        <taxon>Viridiplantae</taxon>
        <taxon>Streptophyta</taxon>
        <taxon>Embryophyta</taxon>
        <taxon>Tracheophyta</taxon>
        <taxon>Spermatophyta</taxon>
        <taxon>Magnoliopsida</taxon>
        <taxon>eudicotyledons</taxon>
        <taxon>Gunneridae</taxon>
        <taxon>Pentapetalae</taxon>
        <taxon>asterids</taxon>
        <taxon>lamiids</taxon>
        <taxon>Lamiales</taxon>
        <taxon>Pedaliaceae</taxon>
        <taxon>Sesamum</taxon>
    </lineage>
</organism>
<name>A0AAW2RJT3_9LAMI</name>
<comment type="catalytic activity">
    <reaction evidence="1">
        <text>Hydrolysis of terminal non-reducing beta-D-galactose residues in beta-D-galactosides.</text>
        <dbReference type="EC" id="3.2.1.23"/>
    </reaction>
</comment>
<proteinExistence type="inferred from homology"/>
<dbReference type="InterPro" id="IPR011013">
    <property type="entry name" value="Gal_mutarotase_sf_dom"/>
</dbReference>
<dbReference type="InterPro" id="IPR006104">
    <property type="entry name" value="Glyco_hydro_2_N"/>
</dbReference>
<keyword evidence="4" id="KW-0378">Hydrolase</keyword>
<dbReference type="FunFam" id="2.70.98.10:FF:000017">
    <property type="entry name" value="Glycoside hydrolase family 2 protein"/>
    <property type="match status" value="1"/>
</dbReference>
<dbReference type="SUPFAM" id="SSF74650">
    <property type="entry name" value="Galactose mutarotase-like"/>
    <property type="match status" value="1"/>
</dbReference>
<evidence type="ECO:0000256" key="5">
    <source>
        <dbReference type="ARBA" id="ARBA00023295"/>
    </source>
</evidence>
<dbReference type="InterPro" id="IPR004199">
    <property type="entry name" value="B-gal_small/dom_5"/>
</dbReference>
<comment type="similarity">
    <text evidence="2">Belongs to the glycosyl hydrolase 2 family.</text>
</comment>
<dbReference type="InterPro" id="IPR013783">
    <property type="entry name" value="Ig-like_fold"/>
</dbReference>
<protein>
    <recommendedName>
        <fullName evidence="3">beta-galactosidase</fullName>
        <ecNumber evidence="3">3.2.1.23</ecNumber>
    </recommendedName>
</protein>
<dbReference type="SUPFAM" id="SSF49303">
    <property type="entry name" value="beta-Galactosidase/glucuronidase domain"/>
    <property type="match status" value="1"/>
</dbReference>
<dbReference type="AlphaFoldDB" id="A0AAW2RJT3"/>
<evidence type="ECO:0000259" key="6">
    <source>
        <dbReference type="SMART" id="SM01038"/>
    </source>
</evidence>
<dbReference type="InterPro" id="IPR050347">
    <property type="entry name" value="Bact_Beta-galactosidase"/>
</dbReference>
<feature type="domain" description="Beta galactosidase small chain/" evidence="6">
    <location>
        <begin position="315"/>
        <end position="593"/>
    </location>
</feature>
<sequence>MGSLVGQLVLPPNSGHKIWEDPSFIKWRKRDAHVPLHCHESVEGSLRYWYERNKVSLLVSKTAVWDDDAVAKALDCAAYWVKDLPFVKSLSGTWKFFLASSPVSTPLEFYDSSFQDASWASIPVPSNWQMHGFDRPIYTNVVYPFPLNPPKVPEDNPTGCYRTYFYLPKEWEEVKFVYQPIKISIKDGIVKITNTHFFDTTEALEFQWMMLGDGCELGSGTLSIPTVDPQRSYDIKWDAGPWYTPWCTSDATEMFLTITVKLLGSTRWAEAGHVVSSSQLQLPVKKEIAPHIIDGEHGAFFTQVHDDTIEVMNKNLWEIKLNRETGAIKSWKVDGVLVMSKGILPCFWRAPTDNDKGGEAASYLSRWKSAKLNNLIFMTESCTILNASDNLLKVAVNYLGLPTVGDKNSSLFKVDLVYSIYGSGDVILECQVKPNPDLPPLPRVGLEFHLDKSMDLIKWYGRGPFECYPDRKAAAHVGVYEQDVGSLHVPYIVPGESSGRADVRWVTFQNKDGCGLYASTYGGSPPMQMNASYYSTAELERATRKEELVKGEDIEVHLDHRHMGVGGDDSWSPCVHEKYLVPAVPYSFSIRLSPVTATTSAHSIYKSQLQKN</sequence>
<dbReference type="InterPro" id="IPR008979">
    <property type="entry name" value="Galactose-bd-like_sf"/>
</dbReference>
<dbReference type="InterPro" id="IPR014718">
    <property type="entry name" value="GH-type_carb-bd"/>
</dbReference>
<dbReference type="SMART" id="SM01038">
    <property type="entry name" value="Bgal_small_N"/>
    <property type="match status" value="1"/>
</dbReference>
<evidence type="ECO:0000256" key="3">
    <source>
        <dbReference type="ARBA" id="ARBA00012756"/>
    </source>
</evidence>
<dbReference type="SUPFAM" id="SSF49785">
    <property type="entry name" value="Galactose-binding domain-like"/>
    <property type="match status" value="1"/>
</dbReference>
<evidence type="ECO:0000256" key="4">
    <source>
        <dbReference type="ARBA" id="ARBA00022801"/>
    </source>
</evidence>
<evidence type="ECO:0000313" key="7">
    <source>
        <dbReference type="EMBL" id="KAL0379811.1"/>
    </source>
</evidence>
<keyword evidence="5" id="KW-0326">Glycosidase</keyword>
<dbReference type="GO" id="GO:0004565">
    <property type="term" value="F:beta-galactosidase activity"/>
    <property type="evidence" value="ECO:0007669"/>
    <property type="project" value="UniProtKB-EC"/>
</dbReference>
<dbReference type="Gene3D" id="2.60.40.10">
    <property type="entry name" value="Immunoglobulins"/>
    <property type="match status" value="1"/>
</dbReference>
<dbReference type="GO" id="GO:0030246">
    <property type="term" value="F:carbohydrate binding"/>
    <property type="evidence" value="ECO:0007669"/>
    <property type="project" value="InterPro"/>
</dbReference>
<comment type="caution">
    <text evidence="7">The sequence shown here is derived from an EMBL/GenBank/DDBJ whole genome shotgun (WGS) entry which is preliminary data.</text>
</comment>